<dbReference type="Gene3D" id="3.40.30.10">
    <property type="entry name" value="Glutaredoxin"/>
    <property type="match status" value="1"/>
</dbReference>
<gene>
    <name evidence="3" type="ORF">BW247_10475</name>
</gene>
<feature type="chain" id="PRO_5011958722" evidence="1">
    <location>
        <begin position="25"/>
        <end position="260"/>
    </location>
</feature>
<dbReference type="SUPFAM" id="SSF52833">
    <property type="entry name" value="Thioredoxin-like"/>
    <property type="match status" value="1"/>
</dbReference>
<evidence type="ECO:0000313" key="4">
    <source>
        <dbReference type="Proteomes" id="UP000243807"/>
    </source>
</evidence>
<keyword evidence="1" id="KW-0732">Signal</keyword>
<evidence type="ECO:0000259" key="2">
    <source>
        <dbReference type="Pfam" id="PF13098"/>
    </source>
</evidence>
<dbReference type="NCBIfam" id="NF008657">
    <property type="entry name" value="PRK11657.1"/>
    <property type="match status" value="1"/>
</dbReference>
<dbReference type="InterPro" id="IPR051470">
    <property type="entry name" value="Thiol:disulfide_interchange"/>
</dbReference>
<name>A0A1P8UI11_9GAMM</name>
<accession>A0A1P8UI11</accession>
<dbReference type="PANTHER" id="PTHR35272:SF4">
    <property type="entry name" value="THIOL:DISULFIDE INTERCHANGE PROTEIN DSBG"/>
    <property type="match status" value="1"/>
</dbReference>
<sequence>MKLNRTFRFCILAASLLISAPSFAAESTSSPPILAKLPGHPEVLSSEPVKGTNLTAWLLKAGSRMGVVYTGSNGQYLVAGGQILTESGPSNVAQALMTKYYQTHDFKPLVAALKKAAVIHQGSAGPLIYAFWDPNCIFCHKLWDEIQPAIKAGKIQVDWVPVGVIKKSSPAKAAAILAAASPIKAMQLDENKFIVRTEEGGIKPMKNVPAKYHQQVVANTALFQNYGMEGTPSIVYQAGNGQWHVFPGLVSVDELLKAAH</sequence>
<dbReference type="InterPro" id="IPR036249">
    <property type="entry name" value="Thioredoxin-like_sf"/>
</dbReference>
<dbReference type="STRING" id="1765967.BW247_10475"/>
<keyword evidence="4" id="KW-1185">Reference proteome</keyword>
<protein>
    <submittedName>
        <fullName evidence="3">Thiol:disulfide interchange protein DsbG</fullName>
    </submittedName>
</protein>
<proteinExistence type="predicted"/>
<dbReference type="InterPro" id="IPR012336">
    <property type="entry name" value="Thioredoxin-like_fold"/>
</dbReference>
<dbReference type="AlphaFoldDB" id="A0A1P8UI11"/>
<dbReference type="RefSeq" id="WP_076837099.1">
    <property type="nucleotide sequence ID" value="NZ_CP019434.1"/>
</dbReference>
<dbReference type="EMBL" id="CP019434">
    <property type="protein sequence ID" value="APZ43459.1"/>
    <property type="molecule type" value="Genomic_DNA"/>
</dbReference>
<feature type="signal peptide" evidence="1">
    <location>
        <begin position="1"/>
        <end position="24"/>
    </location>
</feature>
<organism evidence="3 4">
    <name type="scientific">Acidihalobacter ferrooxydans</name>
    <dbReference type="NCBI Taxonomy" id="1765967"/>
    <lineage>
        <taxon>Bacteria</taxon>
        <taxon>Pseudomonadati</taxon>
        <taxon>Pseudomonadota</taxon>
        <taxon>Gammaproteobacteria</taxon>
        <taxon>Chromatiales</taxon>
        <taxon>Ectothiorhodospiraceae</taxon>
        <taxon>Acidihalobacter</taxon>
    </lineage>
</organism>
<evidence type="ECO:0000313" key="3">
    <source>
        <dbReference type="EMBL" id="APZ43459.1"/>
    </source>
</evidence>
<evidence type="ECO:0000256" key="1">
    <source>
        <dbReference type="SAM" id="SignalP"/>
    </source>
</evidence>
<dbReference type="Proteomes" id="UP000243807">
    <property type="component" value="Chromosome"/>
</dbReference>
<reference evidence="3 4" key="1">
    <citation type="submission" date="2017-01" db="EMBL/GenBank/DDBJ databases">
        <title>Draft sequence of Acidihalobacter ferrooxidans strain DSM 14175 (strain V8).</title>
        <authorList>
            <person name="Khaleque H.N."/>
            <person name="Ramsay J.P."/>
            <person name="Murphy R.J.T."/>
            <person name="Kaksonen A.H."/>
            <person name="Boxall N.J."/>
            <person name="Watkin E.L.J."/>
        </authorList>
    </citation>
    <scope>NUCLEOTIDE SEQUENCE [LARGE SCALE GENOMIC DNA]</scope>
    <source>
        <strain evidence="3 4">V8</strain>
    </source>
</reference>
<dbReference type="KEGG" id="afy:BW247_10475"/>
<feature type="domain" description="Thioredoxin-like fold" evidence="2">
    <location>
        <begin position="123"/>
        <end position="257"/>
    </location>
</feature>
<dbReference type="Pfam" id="PF13098">
    <property type="entry name" value="Thioredoxin_2"/>
    <property type="match status" value="1"/>
</dbReference>
<dbReference type="PANTHER" id="PTHR35272">
    <property type="entry name" value="THIOL:DISULFIDE INTERCHANGE PROTEIN DSBC-RELATED"/>
    <property type="match status" value="1"/>
</dbReference>